<organism evidence="9">
    <name type="scientific">Oppiella nova</name>
    <dbReference type="NCBI Taxonomy" id="334625"/>
    <lineage>
        <taxon>Eukaryota</taxon>
        <taxon>Metazoa</taxon>
        <taxon>Ecdysozoa</taxon>
        <taxon>Arthropoda</taxon>
        <taxon>Chelicerata</taxon>
        <taxon>Arachnida</taxon>
        <taxon>Acari</taxon>
        <taxon>Acariformes</taxon>
        <taxon>Sarcoptiformes</taxon>
        <taxon>Oribatida</taxon>
        <taxon>Brachypylina</taxon>
        <taxon>Oppioidea</taxon>
        <taxon>Oppiidae</taxon>
        <taxon>Oppiella</taxon>
    </lineage>
</organism>
<keyword evidence="6" id="KW-0378">Hydrolase</keyword>
<evidence type="ECO:0000256" key="4">
    <source>
        <dbReference type="ARBA" id="ARBA00022670"/>
    </source>
</evidence>
<evidence type="ECO:0000313" key="10">
    <source>
        <dbReference type="Proteomes" id="UP000728032"/>
    </source>
</evidence>
<name>A0A7R9MDS0_9ACAR</name>
<dbReference type="EMBL" id="OC929444">
    <property type="protein sequence ID" value="CAD7658268.1"/>
    <property type="molecule type" value="Genomic_DNA"/>
</dbReference>
<comment type="similarity">
    <text evidence="2">Belongs to the peptidase C19 family.</text>
</comment>
<keyword evidence="5" id="KW-0833">Ubl conjugation pathway</keyword>
<dbReference type="PANTHER" id="PTHR21646">
    <property type="entry name" value="UBIQUITIN CARBOXYL-TERMINAL HYDROLASE"/>
    <property type="match status" value="1"/>
</dbReference>
<keyword evidence="10" id="KW-1185">Reference proteome</keyword>
<evidence type="ECO:0000313" key="9">
    <source>
        <dbReference type="EMBL" id="CAD7658268.1"/>
    </source>
</evidence>
<evidence type="ECO:0000256" key="6">
    <source>
        <dbReference type="ARBA" id="ARBA00022801"/>
    </source>
</evidence>
<dbReference type="PROSITE" id="PS00973">
    <property type="entry name" value="USP_2"/>
    <property type="match status" value="1"/>
</dbReference>
<comment type="catalytic activity">
    <reaction evidence="1">
        <text>Thiol-dependent hydrolysis of ester, thioester, amide, peptide and isopeptide bonds formed by the C-terminal Gly of ubiquitin (a 76-residue protein attached to proteins as an intracellular targeting signal).</text>
        <dbReference type="EC" id="3.4.19.12"/>
    </reaction>
</comment>
<feature type="domain" description="USP" evidence="8">
    <location>
        <begin position="1"/>
        <end position="575"/>
    </location>
</feature>
<dbReference type="Pfam" id="PF00443">
    <property type="entry name" value="UCH"/>
    <property type="match status" value="1"/>
</dbReference>
<dbReference type="GO" id="GO:0004843">
    <property type="term" value="F:cysteine-type deubiquitinase activity"/>
    <property type="evidence" value="ECO:0007669"/>
    <property type="project" value="UniProtKB-EC"/>
</dbReference>
<keyword evidence="4" id="KW-0645">Protease</keyword>
<dbReference type="InterPro" id="IPR028889">
    <property type="entry name" value="USP"/>
</dbReference>
<dbReference type="InterPro" id="IPR038765">
    <property type="entry name" value="Papain-like_cys_pep_sf"/>
</dbReference>
<evidence type="ECO:0000256" key="2">
    <source>
        <dbReference type="ARBA" id="ARBA00009085"/>
    </source>
</evidence>
<gene>
    <name evidence="9" type="ORF">ONB1V03_LOCUS14891</name>
</gene>
<dbReference type="InterPro" id="IPR050185">
    <property type="entry name" value="Ub_carboxyl-term_hydrolase"/>
</dbReference>
<evidence type="ECO:0000256" key="3">
    <source>
        <dbReference type="ARBA" id="ARBA00012759"/>
    </source>
</evidence>
<dbReference type="GO" id="GO:0016579">
    <property type="term" value="P:protein deubiquitination"/>
    <property type="evidence" value="ECO:0007669"/>
    <property type="project" value="InterPro"/>
</dbReference>
<reference evidence="9" key="1">
    <citation type="submission" date="2020-11" db="EMBL/GenBank/DDBJ databases">
        <authorList>
            <person name="Tran Van P."/>
        </authorList>
    </citation>
    <scope>NUCLEOTIDE SEQUENCE</scope>
</reference>
<evidence type="ECO:0000256" key="1">
    <source>
        <dbReference type="ARBA" id="ARBA00000707"/>
    </source>
</evidence>
<dbReference type="Proteomes" id="UP000728032">
    <property type="component" value="Unassembled WGS sequence"/>
</dbReference>
<evidence type="ECO:0000256" key="7">
    <source>
        <dbReference type="ARBA" id="ARBA00022807"/>
    </source>
</evidence>
<dbReference type="InterPro" id="IPR018200">
    <property type="entry name" value="USP_CS"/>
</dbReference>
<dbReference type="CDD" id="cd02674">
    <property type="entry name" value="Peptidase_C19R"/>
    <property type="match status" value="1"/>
</dbReference>
<dbReference type="InterPro" id="IPR001394">
    <property type="entry name" value="Peptidase_C19_UCH"/>
</dbReference>
<proteinExistence type="inferred from homology"/>
<evidence type="ECO:0000256" key="5">
    <source>
        <dbReference type="ARBA" id="ARBA00022786"/>
    </source>
</evidence>
<dbReference type="PROSITE" id="PS50235">
    <property type="entry name" value="USP_3"/>
    <property type="match status" value="1"/>
</dbReference>
<dbReference type="OrthoDB" id="265776at2759"/>
<dbReference type="EC" id="3.4.19.12" evidence="3"/>
<dbReference type="GO" id="GO:0006508">
    <property type="term" value="P:proteolysis"/>
    <property type="evidence" value="ECO:0007669"/>
    <property type="project" value="UniProtKB-KW"/>
</dbReference>
<protein>
    <recommendedName>
        <fullName evidence="3">ubiquitinyl hydrolase 1</fullName>
        <ecNumber evidence="3">3.4.19.12</ecNumber>
    </recommendedName>
</protein>
<dbReference type="AlphaFoldDB" id="A0A7R9MDS0"/>
<evidence type="ECO:0000259" key="8">
    <source>
        <dbReference type="PROSITE" id="PS50235"/>
    </source>
</evidence>
<dbReference type="PANTHER" id="PTHR21646:SF24">
    <property type="entry name" value="UBIQUITIN CARBOXYL-TERMINAL HYDROLASE"/>
    <property type="match status" value="1"/>
</dbReference>
<dbReference type="SUPFAM" id="SSF54001">
    <property type="entry name" value="Cysteine proteinases"/>
    <property type="match status" value="1"/>
</dbReference>
<dbReference type="EMBL" id="CAJPVJ010014619">
    <property type="protein sequence ID" value="CAG2175454.1"/>
    <property type="molecule type" value="Genomic_DNA"/>
</dbReference>
<accession>A0A7R9MDS0</accession>
<dbReference type="Gene3D" id="3.90.70.10">
    <property type="entry name" value="Cysteine proteinases"/>
    <property type="match status" value="2"/>
</dbReference>
<sequence>MNLGNTCFMNSALQCLSNTQPLTEFLVSDQYWQELNIDNPLGMRGEIAKSYADLIKAMWSGSHTCLAPREFKLSVGRFAPQFSGFSQQDCQELMAFLLDGLHEDLNRVKQKPYIEVKTDVDLRPDEVMASESWDNYKKRNDSIIVDTFHALLKSTLVCPDCNLVSVTFDPFCYLSLPLPVKRERQIDVTFVPTLTPNQQIDNNNETQEQLKAIQITRLNIPKYGTIADICNAVAKAVNESSVLKHMVDSERLVVTDVYNHRFHKIFGREESYSTQMDEIVVYEVLENSSSVAVYLREVKADETTALFGRPFIISVSDSNYDTLYESVTQQLRRFMKIPLSEEESDSDEGVAECERTDRFALTFVNSYGSLDIERLERTKPFELSNRSFLAVDLPTRVKTKYYNESEVENPFKLPLQKQSASTTKTCLPLSECISQFTTTERLGADDPWYCPKCKKHQMASKKFDLWSLPKILIIHLKRFSYSRVYRDKLDILVDFPLQSLDMGEYLLNNPNNESKTYDLIAVANHYGGLGGGHYTAYAKNYHTGSWHYFDDSNVSVASEENVVSKAAYVLFYQRRDD</sequence>
<keyword evidence="7" id="KW-0788">Thiol protease</keyword>